<dbReference type="PANTHER" id="PTHR12277">
    <property type="entry name" value="ALPHA/BETA HYDROLASE DOMAIN-CONTAINING PROTEIN"/>
    <property type="match status" value="1"/>
</dbReference>
<gene>
    <name evidence="1" type="ORF">PVIIG_01026</name>
</gene>
<dbReference type="InterPro" id="IPR029058">
    <property type="entry name" value="AB_hydrolase_fold"/>
</dbReference>
<dbReference type="EMBL" id="KQ234316">
    <property type="protein sequence ID" value="KMZ79752.1"/>
    <property type="molecule type" value="Genomic_DNA"/>
</dbReference>
<protein>
    <submittedName>
        <fullName evidence="1">Uncharacterized protein</fullName>
    </submittedName>
</protein>
<dbReference type="Proteomes" id="UP000053562">
    <property type="component" value="Unassembled WGS sequence"/>
</dbReference>
<accession>A0A0J9SCW3</accession>
<organism evidence="1 2">
    <name type="scientific">Plasmodium vivax India VII</name>
    <dbReference type="NCBI Taxonomy" id="1077284"/>
    <lineage>
        <taxon>Eukaryota</taxon>
        <taxon>Sar</taxon>
        <taxon>Alveolata</taxon>
        <taxon>Apicomplexa</taxon>
        <taxon>Aconoidasida</taxon>
        <taxon>Haemosporida</taxon>
        <taxon>Plasmodiidae</taxon>
        <taxon>Plasmodium</taxon>
        <taxon>Plasmodium (Plasmodium)</taxon>
    </lineage>
</organism>
<evidence type="ECO:0000313" key="2">
    <source>
        <dbReference type="Proteomes" id="UP000053562"/>
    </source>
</evidence>
<evidence type="ECO:0000313" key="1">
    <source>
        <dbReference type="EMBL" id="KMZ79752.1"/>
    </source>
</evidence>
<dbReference type="OrthoDB" id="10249433at2759"/>
<dbReference type="SUPFAM" id="SSF53474">
    <property type="entry name" value="alpha/beta-Hydrolases"/>
    <property type="match status" value="1"/>
</dbReference>
<dbReference type="PANTHER" id="PTHR12277:SF81">
    <property type="entry name" value="PROTEIN ABHD13"/>
    <property type="match status" value="1"/>
</dbReference>
<sequence>MFCKETYLANYKKKKNRLREVTRRCLNLIDSNYQHLTSLIGKNNTGDLLTSYQFSDDEIKFDSDENVCSSEIYFPESTYTNNDFKNLLGWVPRNLVVAEPITTDSIPCAFFFSKDDDKLAVDNKIILYLHKFNEDLGTIIPTVSALHKKLKMNIIAMEYSGYGASFDTHEQKLVSIVNDSFTLLKFIVNFLKIPSRNIFILCYDFLASCAIEVVNRYEDTYGKRESLGGLVLIKPQLLQVVSQHTVPSPYEQDDNIVLGDKGPIGVVAGKRGLTGQCADDTFDGAAPVGGGILEGDVPHCEDDPFCQDDPFCPDDPHCEDVPFCEDAPFCEDVPFCDGRMKKESHYAVSNESKQKNCTVTTPKKLYHSLGFKKDEEVTYNVTSNRVKKNNFVKKGVLTIRSDVCNRAWKGASVGTNSYQSGNGIITCDMSLFYSDSQGPPGRENNNIPNSLMKRILKDTFDIKHSLNSIKSISCSILIFHPENYSYKNSSSYILLDNAKECHKKAAFLFDFMNEDFVTAFKWFFSEISHSQRQEKLFKNLLYLYEHPSYDRKDNVGINGCLEKQQNRVIHGEHRENTRSDLDKMCSGSFDSTFGELADGSFNVPLSSSVRNSFILQGCNVNDALSDREDSPKCDAHSCSPSNSKSTINLPDEIFICPEMVQEEIPCKEGGDVGS</sequence>
<name>A0A0J9SCW3_PLAVI</name>
<dbReference type="AlphaFoldDB" id="A0A0J9SCW3"/>
<reference evidence="1 2" key="1">
    <citation type="submission" date="2011-08" db="EMBL/GenBank/DDBJ databases">
        <title>The Genome Sequence of Plasmodium vivax India VII.</title>
        <authorList>
            <consortium name="The Broad Institute Genome Sequencing Platform"/>
            <consortium name="The Broad Institute Genome Sequencing Center for Infectious Disease"/>
            <person name="Neafsey D."/>
            <person name="Carlton J."/>
            <person name="Barnwell J."/>
            <person name="Collins W."/>
            <person name="Escalante A."/>
            <person name="Mullikin J."/>
            <person name="Saul A."/>
            <person name="Guigo R."/>
            <person name="Camara F."/>
            <person name="Young S.K."/>
            <person name="Zeng Q."/>
            <person name="Gargeya S."/>
            <person name="Fitzgerald M."/>
            <person name="Haas B."/>
            <person name="Abouelleil A."/>
            <person name="Alvarado L."/>
            <person name="Arachchi H.M."/>
            <person name="Berlin A."/>
            <person name="Brown A."/>
            <person name="Chapman S.B."/>
            <person name="Chen Z."/>
            <person name="Dunbar C."/>
            <person name="Freedman E."/>
            <person name="Gearin G."/>
            <person name="Gellesch M."/>
            <person name="Goldberg J."/>
            <person name="Griggs A."/>
            <person name="Gujja S."/>
            <person name="Heiman D."/>
            <person name="Howarth C."/>
            <person name="Larson L."/>
            <person name="Lui A."/>
            <person name="MacDonald P.J.P."/>
            <person name="Montmayeur A."/>
            <person name="Murphy C."/>
            <person name="Neiman D."/>
            <person name="Pearson M."/>
            <person name="Priest M."/>
            <person name="Roberts A."/>
            <person name="Saif S."/>
            <person name="Shea T."/>
            <person name="Shenoy N."/>
            <person name="Sisk P."/>
            <person name="Stolte C."/>
            <person name="Sykes S."/>
            <person name="Wortman J."/>
            <person name="Nusbaum C."/>
            <person name="Birren B."/>
        </authorList>
    </citation>
    <scope>NUCLEOTIDE SEQUENCE [LARGE SCALE GENOMIC DNA]</scope>
    <source>
        <strain evidence="1 2">India VII</strain>
    </source>
</reference>
<proteinExistence type="predicted"/>